<gene>
    <name evidence="11" type="ORF">KC19_1G032700</name>
</gene>
<dbReference type="Pfam" id="PF00291">
    <property type="entry name" value="PALP"/>
    <property type="match status" value="1"/>
</dbReference>
<comment type="similarity">
    <text evidence="2 9">Belongs to the cysteine synthase/cystathionine beta-synthase family.</text>
</comment>
<evidence type="ECO:0000313" key="11">
    <source>
        <dbReference type="EMBL" id="KAG0589597.1"/>
    </source>
</evidence>
<dbReference type="InterPro" id="IPR050214">
    <property type="entry name" value="Cys_Synth/Cystath_Beta-Synth"/>
</dbReference>
<comment type="caution">
    <text evidence="11">The sequence shown here is derived from an EMBL/GenBank/DDBJ whole genome shotgun (WGS) entry which is preliminary data.</text>
</comment>
<evidence type="ECO:0000313" key="12">
    <source>
        <dbReference type="Proteomes" id="UP000822688"/>
    </source>
</evidence>
<evidence type="ECO:0000256" key="8">
    <source>
        <dbReference type="PIRSR" id="PIRSR605856-51"/>
    </source>
</evidence>
<dbReference type="PROSITE" id="PS00901">
    <property type="entry name" value="CYS_SYNTHASE"/>
    <property type="match status" value="1"/>
</dbReference>
<sequence>MAPPGAALAEPETLGLERVSLSEEVPLKENIYSSVDQLIGGTPLVDVPNILKADGAVARVVAKLENLQPGGSVKDRIGLGLVLDAEEKGLITPGKTVLIEPTSGNTGVALALVGRKRGYKVILVMPNTYSLERKMILRALDAEVVLTDATKGFQEILDVTDELLAKTPNSHMLCQFKNPANPDTHFRTTGPEVWNATGGKVDIFVSAVGTGGTITGTGRYLKSKNPNVQIVAVEPAESAILSGGKPGPHKIQGIGAGFIPDTLDVTVFDRVVTVSSDEAFEMARRLHAEDGLLVGMSSGAAFAAAVKIAKEPANAGKLIVVLLPSGAERYLTTALFDTIRRECENMSSYIPDANPAM</sequence>
<keyword evidence="3 9" id="KW-0028">Amino-acid biosynthesis</keyword>
<dbReference type="NCBIfam" id="TIGR01136">
    <property type="entry name" value="cysKM"/>
    <property type="match status" value="1"/>
</dbReference>
<keyword evidence="12" id="KW-1185">Reference proteome</keyword>
<feature type="binding site" evidence="7">
    <location>
        <begin position="209"/>
        <end position="213"/>
    </location>
    <ligand>
        <name>pyridoxal 5'-phosphate</name>
        <dbReference type="ChEBI" id="CHEBI:597326"/>
    </ligand>
</feature>
<dbReference type="PANTHER" id="PTHR10314">
    <property type="entry name" value="CYSTATHIONINE BETA-SYNTHASE"/>
    <property type="match status" value="1"/>
</dbReference>
<keyword evidence="4 9" id="KW-0808">Transferase</keyword>
<dbReference type="OrthoDB" id="10259545at2759"/>
<dbReference type="GO" id="GO:0004124">
    <property type="term" value="F:cysteine synthase activity"/>
    <property type="evidence" value="ECO:0007669"/>
    <property type="project" value="UniProtKB-UniRule"/>
</dbReference>
<dbReference type="NCBIfam" id="TIGR01139">
    <property type="entry name" value="cysK"/>
    <property type="match status" value="1"/>
</dbReference>
<evidence type="ECO:0000256" key="3">
    <source>
        <dbReference type="ARBA" id="ARBA00022605"/>
    </source>
</evidence>
<dbReference type="InterPro" id="IPR001216">
    <property type="entry name" value="P-phosphate_BS"/>
</dbReference>
<keyword evidence="6 9" id="KW-0198">Cysteine biosynthesis</keyword>
<protein>
    <recommendedName>
        <fullName evidence="9">Cysteine synthase</fullName>
        <ecNumber evidence="9">2.5.1.47</ecNumber>
    </recommendedName>
</protein>
<dbReference type="Proteomes" id="UP000822688">
    <property type="component" value="Chromosome 1"/>
</dbReference>
<dbReference type="InterPro" id="IPR036052">
    <property type="entry name" value="TrpB-like_PALP_sf"/>
</dbReference>
<keyword evidence="5 7" id="KW-0663">Pyridoxal phosphate</keyword>
<comment type="catalytic activity">
    <reaction evidence="9">
        <text>O-acetyl-L-serine + hydrogen sulfide = L-cysteine + acetate</text>
        <dbReference type="Rhea" id="RHEA:14829"/>
        <dbReference type="ChEBI" id="CHEBI:29919"/>
        <dbReference type="ChEBI" id="CHEBI:30089"/>
        <dbReference type="ChEBI" id="CHEBI:35235"/>
        <dbReference type="ChEBI" id="CHEBI:58340"/>
        <dbReference type="EC" id="2.5.1.47"/>
    </reaction>
</comment>
<dbReference type="InterPro" id="IPR005859">
    <property type="entry name" value="CysK"/>
</dbReference>
<evidence type="ECO:0000256" key="2">
    <source>
        <dbReference type="ARBA" id="ARBA00007103"/>
    </source>
</evidence>
<accession>A0A8T0J235</accession>
<proteinExistence type="inferred from homology"/>
<name>A0A8T0J235_CERPU</name>
<evidence type="ECO:0000256" key="4">
    <source>
        <dbReference type="ARBA" id="ARBA00022679"/>
    </source>
</evidence>
<dbReference type="GO" id="GO:0006535">
    <property type="term" value="P:cysteine biosynthetic process from serine"/>
    <property type="evidence" value="ECO:0007669"/>
    <property type="project" value="UniProtKB-UniRule"/>
</dbReference>
<dbReference type="Gene3D" id="3.40.50.1100">
    <property type="match status" value="2"/>
</dbReference>
<dbReference type="InterPro" id="IPR001926">
    <property type="entry name" value="TrpB-like_PALP"/>
</dbReference>
<dbReference type="EMBL" id="CM026421">
    <property type="protein sequence ID" value="KAG0589597.1"/>
    <property type="molecule type" value="Genomic_DNA"/>
</dbReference>
<comment type="cofactor">
    <cofactor evidence="1 7 9">
        <name>pyridoxal 5'-phosphate</name>
        <dbReference type="ChEBI" id="CHEBI:597326"/>
    </cofactor>
</comment>
<organism evidence="11 12">
    <name type="scientific">Ceratodon purpureus</name>
    <name type="common">Fire moss</name>
    <name type="synonym">Dicranum purpureum</name>
    <dbReference type="NCBI Taxonomy" id="3225"/>
    <lineage>
        <taxon>Eukaryota</taxon>
        <taxon>Viridiplantae</taxon>
        <taxon>Streptophyta</taxon>
        <taxon>Embryophyta</taxon>
        <taxon>Bryophyta</taxon>
        <taxon>Bryophytina</taxon>
        <taxon>Bryopsida</taxon>
        <taxon>Dicranidae</taxon>
        <taxon>Pseudoditrichales</taxon>
        <taxon>Ditrichaceae</taxon>
        <taxon>Ceratodon</taxon>
    </lineage>
</organism>
<feature type="binding site" evidence="7">
    <location>
        <position position="105"/>
    </location>
    <ligand>
        <name>pyridoxal 5'-phosphate</name>
        <dbReference type="ChEBI" id="CHEBI:597326"/>
    </ligand>
</feature>
<dbReference type="InterPro" id="IPR005856">
    <property type="entry name" value="Cys_synth"/>
</dbReference>
<dbReference type="CDD" id="cd01561">
    <property type="entry name" value="CBS_like"/>
    <property type="match status" value="1"/>
</dbReference>
<feature type="modified residue" description="N6-(pyridoxal phosphate)lysine" evidence="8">
    <location>
        <position position="74"/>
    </location>
</feature>
<evidence type="ECO:0000256" key="5">
    <source>
        <dbReference type="ARBA" id="ARBA00022898"/>
    </source>
</evidence>
<evidence type="ECO:0000256" key="7">
    <source>
        <dbReference type="PIRSR" id="PIRSR605856-50"/>
    </source>
</evidence>
<evidence type="ECO:0000256" key="1">
    <source>
        <dbReference type="ARBA" id="ARBA00001933"/>
    </source>
</evidence>
<reference evidence="11" key="1">
    <citation type="submission" date="2020-06" db="EMBL/GenBank/DDBJ databases">
        <title>WGS assembly of Ceratodon purpureus strain R40.</title>
        <authorList>
            <person name="Carey S.B."/>
            <person name="Jenkins J."/>
            <person name="Shu S."/>
            <person name="Lovell J.T."/>
            <person name="Sreedasyam A."/>
            <person name="Maumus F."/>
            <person name="Tiley G.P."/>
            <person name="Fernandez-Pozo N."/>
            <person name="Barry K."/>
            <person name="Chen C."/>
            <person name="Wang M."/>
            <person name="Lipzen A."/>
            <person name="Daum C."/>
            <person name="Saski C.A."/>
            <person name="Payton A.C."/>
            <person name="Mcbreen J.C."/>
            <person name="Conrad R.E."/>
            <person name="Kollar L.M."/>
            <person name="Olsson S."/>
            <person name="Huttunen S."/>
            <person name="Landis J.B."/>
            <person name="Wickett N.J."/>
            <person name="Johnson M.G."/>
            <person name="Rensing S.A."/>
            <person name="Grimwood J."/>
            <person name="Schmutz J."/>
            <person name="Mcdaniel S.F."/>
        </authorList>
    </citation>
    <scope>NUCLEOTIDE SEQUENCE</scope>
    <source>
        <strain evidence="11">R40</strain>
    </source>
</reference>
<feature type="binding site" evidence="7">
    <location>
        <position position="297"/>
    </location>
    <ligand>
        <name>pyridoxal 5'-phosphate</name>
        <dbReference type="ChEBI" id="CHEBI:597326"/>
    </ligand>
</feature>
<evidence type="ECO:0000259" key="10">
    <source>
        <dbReference type="Pfam" id="PF00291"/>
    </source>
</evidence>
<evidence type="ECO:0000256" key="6">
    <source>
        <dbReference type="ARBA" id="ARBA00023192"/>
    </source>
</evidence>
<dbReference type="FunFam" id="3.40.50.1100:FF:000006">
    <property type="entry name" value="Cysteine synthase"/>
    <property type="match status" value="1"/>
</dbReference>
<dbReference type="EC" id="2.5.1.47" evidence="9"/>
<dbReference type="AlphaFoldDB" id="A0A8T0J235"/>
<feature type="domain" description="Tryptophan synthase beta chain-like PALP" evidence="10">
    <location>
        <begin position="36"/>
        <end position="324"/>
    </location>
</feature>
<evidence type="ECO:0000256" key="9">
    <source>
        <dbReference type="RuleBase" id="RU003985"/>
    </source>
</evidence>
<dbReference type="SUPFAM" id="SSF53686">
    <property type="entry name" value="Tryptophan synthase beta subunit-like PLP-dependent enzymes"/>
    <property type="match status" value="1"/>
</dbReference>